<dbReference type="SUPFAM" id="SSF52172">
    <property type="entry name" value="CheY-like"/>
    <property type="match status" value="1"/>
</dbReference>
<evidence type="ECO:0000256" key="2">
    <source>
        <dbReference type="PROSITE-ProRule" id="PRU00169"/>
    </source>
</evidence>
<feature type="modified residue" description="4-aspartylphosphate" evidence="2">
    <location>
        <position position="60"/>
    </location>
</feature>
<dbReference type="InterPro" id="IPR001789">
    <property type="entry name" value="Sig_transdc_resp-reg_receiver"/>
</dbReference>
<dbReference type="Gene3D" id="3.40.50.2300">
    <property type="match status" value="1"/>
</dbReference>
<evidence type="ECO:0000313" key="5">
    <source>
        <dbReference type="Proteomes" id="UP001596031"/>
    </source>
</evidence>
<dbReference type="Proteomes" id="UP001596031">
    <property type="component" value="Unassembled WGS sequence"/>
</dbReference>
<organism evidence="4 5">
    <name type="scientific">Massilia jejuensis</name>
    <dbReference type="NCBI Taxonomy" id="648894"/>
    <lineage>
        <taxon>Bacteria</taxon>
        <taxon>Pseudomonadati</taxon>
        <taxon>Pseudomonadota</taxon>
        <taxon>Betaproteobacteria</taxon>
        <taxon>Burkholderiales</taxon>
        <taxon>Oxalobacteraceae</taxon>
        <taxon>Telluria group</taxon>
        <taxon>Massilia</taxon>
    </lineage>
</organism>
<dbReference type="SMART" id="SM00448">
    <property type="entry name" value="REC"/>
    <property type="match status" value="1"/>
</dbReference>
<feature type="domain" description="Response regulatory" evidence="3">
    <location>
        <begin position="11"/>
        <end position="127"/>
    </location>
</feature>
<dbReference type="InterPro" id="IPR011006">
    <property type="entry name" value="CheY-like_superfamily"/>
</dbReference>
<keyword evidence="5" id="KW-1185">Reference proteome</keyword>
<proteinExistence type="predicted"/>
<dbReference type="PANTHER" id="PTHR43547:SF2">
    <property type="entry name" value="HYBRID SIGNAL TRANSDUCTION HISTIDINE KINASE C"/>
    <property type="match status" value="1"/>
</dbReference>
<dbReference type="RefSeq" id="WP_379725966.1">
    <property type="nucleotide sequence ID" value="NZ_JBHSMS010000073.1"/>
</dbReference>
<comment type="caution">
    <text evidence="4">The sequence shown here is derived from an EMBL/GenBank/DDBJ whole genome shotgun (WGS) entry which is preliminary data.</text>
</comment>
<evidence type="ECO:0000256" key="1">
    <source>
        <dbReference type="ARBA" id="ARBA00022553"/>
    </source>
</evidence>
<gene>
    <name evidence="4" type="ORF">ACFPOU_20890</name>
</gene>
<reference evidence="5" key="1">
    <citation type="journal article" date="2019" name="Int. J. Syst. Evol. Microbiol.">
        <title>The Global Catalogue of Microorganisms (GCM) 10K type strain sequencing project: providing services to taxonomists for standard genome sequencing and annotation.</title>
        <authorList>
            <consortium name="The Broad Institute Genomics Platform"/>
            <consortium name="The Broad Institute Genome Sequencing Center for Infectious Disease"/>
            <person name="Wu L."/>
            <person name="Ma J."/>
        </authorList>
    </citation>
    <scope>NUCLEOTIDE SEQUENCE [LARGE SCALE GENOMIC DNA]</scope>
    <source>
        <strain evidence="5">CCUG 38813</strain>
    </source>
</reference>
<sequence>MSTESATLKRRVLIIHDNFDAALLLSMLISAHGHNTAVANSGMEGLLLAKSFQPEIVFLDLGMPQMDGYEVAVALRAEPGLAKIYISALTGWNDAETRTRVVAAGFDKHLTKPANVGAVLQLVHDLPF</sequence>
<accession>A0ABW0PLI8</accession>
<protein>
    <submittedName>
        <fullName evidence="4">Response regulator</fullName>
    </submittedName>
</protein>
<dbReference type="Pfam" id="PF00072">
    <property type="entry name" value="Response_reg"/>
    <property type="match status" value="1"/>
</dbReference>
<keyword evidence="1 2" id="KW-0597">Phosphoprotein</keyword>
<dbReference type="PROSITE" id="PS50110">
    <property type="entry name" value="RESPONSE_REGULATORY"/>
    <property type="match status" value="1"/>
</dbReference>
<dbReference type="EMBL" id="JBHSMS010000073">
    <property type="protein sequence ID" value="MFC5513560.1"/>
    <property type="molecule type" value="Genomic_DNA"/>
</dbReference>
<name>A0ABW0PLI8_9BURK</name>
<evidence type="ECO:0000259" key="3">
    <source>
        <dbReference type="PROSITE" id="PS50110"/>
    </source>
</evidence>
<dbReference type="PANTHER" id="PTHR43547">
    <property type="entry name" value="TWO-COMPONENT HISTIDINE KINASE"/>
    <property type="match status" value="1"/>
</dbReference>
<evidence type="ECO:0000313" key="4">
    <source>
        <dbReference type="EMBL" id="MFC5513560.1"/>
    </source>
</evidence>